<dbReference type="RefSeq" id="WP_144350755.1">
    <property type="nucleotide sequence ID" value="NZ_CP036259.1"/>
</dbReference>
<dbReference type="Pfam" id="PF03328">
    <property type="entry name" value="HpcH_HpaI"/>
    <property type="match status" value="1"/>
</dbReference>
<accession>A0A517DV54</accession>
<evidence type="ECO:0000313" key="5">
    <source>
        <dbReference type="EMBL" id="QDR81233.1"/>
    </source>
</evidence>
<dbReference type="SUPFAM" id="SSF51621">
    <property type="entry name" value="Phosphoenolpyruvate/pyruvate domain"/>
    <property type="match status" value="1"/>
</dbReference>
<feature type="domain" description="HpcH/HpaI aldolase/citrate lyase" evidence="4">
    <location>
        <begin position="17"/>
        <end position="234"/>
    </location>
</feature>
<gene>
    <name evidence="5" type="primary">rhmA</name>
    <name evidence="5" type="ORF">SPTER_26070</name>
</gene>
<organism evidence="5 6">
    <name type="scientific">Sporomusa termitida</name>
    <dbReference type="NCBI Taxonomy" id="2377"/>
    <lineage>
        <taxon>Bacteria</taxon>
        <taxon>Bacillati</taxon>
        <taxon>Bacillota</taxon>
        <taxon>Negativicutes</taxon>
        <taxon>Selenomonadales</taxon>
        <taxon>Sporomusaceae</taxon>
        <taxon>Sporomusa</taxon>
    </lineage>
</organism>
<dbReference type="OrthoDB" id="86160at2"/>
<dbReference type="Gene3D" id="3.20.20.60">
    <property type="entry name" value="Phosphoenolpyruvate-binding domains"/>
    <property type="match status" value="1"/>
</dbReference>
<dbReference type="GO" id="GO:0005737">
    <property type="term" value="C:cytoplasm"/>
    <property type="evidence" value="ECO:0007669"/>
    <property type="project" value="TreeGrafter"/>
</dbReference>
<name>A0A517DV54_9FIRM</name>
<evidence type="ECO:0000313" key="6">
    <source>
        <dbReference type="Proteomes" id="UP000320776"/>
    </source>
</evidence>
<dbReference type="KEGG" id="sted:SPTER_26070"/>
<dbReference type="Proteomes" id="UP000320776">
    <property type="component" value="Chromosome"/>
</dbReference>
<dbReference type="GO" id="GO:0046872">
    <property type="term" value="F:metal ion binding"/>
    <property type="evidence" value="ECO:0007669"/>
    <property type="project" value="UniProtKB-KW"/>
</dbReference>
<dbReference type="PANTHER" id="PTHR30502">
    <property type="entry name" value="2-KETO-3-DEOXY-L-RHAMNONATE ALDOLASE"/>
    <property type="match status" value="1"/>
</dbReference>
<dbReference type="AlphaFoldDB" id="A0A517DV54"/>
<sequence>MLENALKEKLSRGETALGLFVNINSPTLIEIIGYSGLDFIVIDNEHGAFSDADIEELIRAAELTNVTPIVRVSYNQASIQKALDRGAKGIQVPMINTRADAEAVVRKAKFAPLGTRGAAYSVRAARYGNYIGKEYLDAADQNTLIVVHIETMEAVKNFEEIVSVPGIDIAFVGPADLSVSMGYKAEGWNHPEVQRVIQDLLRRGKEQGVYMGTMASNIQDLGRCAAQGARFVSLVASALISEKFKEMVRVGREDTKN</sequence>
<dbReference type="GO" id="GO:0106099">
    <property type="term" value="F:2-keto-3-deoxy-L-rhamnonate aldolase activity"/>
    <property type="evidence" value="ECO:0007669"/>
    <property type="project" value="UniProtKB-EC"/>
</dbReference>
<reference evidence="5 6" key="1">
    <citation type="submission" date="2019-02" db="EMBL/GenBank/DDBJ databases">
        <title>Closed genome of Sporomusa termitida DSM 4440.</title>
        <authorList>
            <person name="Poehlein A."/>
            <person name="Daniel R."/>
        </authorList>
    </citation>
    <scope>NUCLEOTIDE SEQUENCE [LARGE SCALE GENOMIC DNA]</scope>
    <source>
        <strain evidence="5 6">DSM 4440</strain>
    </source>
</reference>
<protein>
    <submittedName>
        <fullName evidence="5">2-keto-3-deoxy-L-rhamnonate aldolase</fullName>
        <ecNumber evidence="5">4.1.2.53</ecNumber>
    </submittedName>
</protein>
<dbReference type="EC" id="4.1.2.53" evidence="5"/>
<comment type="similarity">
    <text evidence="1">Belongs to the HpcH/HpaI aldolase family.</text>
</comment>
<dbReference type="InterPro" id="IPR005000">
    <property type="entry name" value="Aldolase/citrate-lyase_domain"/>
</dbReference>
<evidence type="ECO:0000256" key="3">
    <source>
        <dbReference type="ARBA" id="ARBA00023239"/>
    </source>
</evidence>
<evidence type="ECO:0000256" key="2">
    <source>
        <dbReference type="ARBA" id="ARBA00022723"/>
    </source>
</evidence>
<evidence type="ECO:0000259" key="4">
    <source>
        <dbReference type="Pfam" id="PF03328"/>
    </source>
</evidence>
<keyword evidence="3 5" id="KW-0456">Lyase</keyword>
<proteinExistence type="inferred from homology"/>
<evidence type="ECO:0000256" key="1">
    <source>
        <dbReference type="ARBA" id="ARBA00005568"/>
    </source>
</evidence>
<keyword evidence="6" id="KW-1185">Reference proteome</keyword>
<dbReference type="InterPro" id="IPR050251">
    <property type="entry name" value="HpcH-HpaI_aldolase"/>
</dbReference>
<dbReference type="InterPro" id="IPR015813">
    <property type="entry name" value="Pyrv/PenolPyrv_kinase-like_dom"/>
</dbReference>
<dbReference type="EMBL" id="CP036259">
    <property type="protein sequence ID" value="QDR81233.1"/>
    <property type="molecule type" value="Genomic_DNA"/>
</dbReference>
<keyword evidence="2" id="KW-0479">Metal-binding</keyword>
<dbReference type="PANTHER" id="PTHR30502:SF0">
    <property type="entry name" value="PHOSPHOENOLPYRUVATE CARBOXYLASE FAMILY PROTEIN"/>
    <property type="match status" value="1"/>
</dbReference>
<dbReference type="InterPro" id="IPR040442">
    <property type="entry name" value="Pyrv_kinase-like_dom_sf"/>
</dbReference>